<dbReference type="SMART" id="SM00387">
    <property type="entry name" value="HATPase_c"/>
    <property type="match status" value="1"/>
</dbReference>
<dbReference type="Gene3D" id="3.30.565.10">
    <property type="entry name" value="Histidine kinase-like ATPase, C-terminal domain"/>
    <property type="match status" value="1"/>
</dbReference>
<gene>
    <name evidence="8" type="ORF">GIX10_00975</name>
</gene>
<evidence type="ECO:0000256" key="5">
    <source>
        <dbReference type="ARBA" id="ARBA00022777"/>
    </source>
</evidence>
<comment type="caution">
    <text evidence="8">The sequence shown here is derived from an EMBL/GenBank/DDBJ whole genome shotgun (WGS) entry which is preliminary data.</text>
</comment>
<dbReference type="AlphaFoldDB" id="A0A6L6GBU5"/>
<evidence type="ECO:0000256" key="4">
    <source>
        <dbReference type="ARBA" id="ARBA00022679"/>
    </source>
</evidence>
<dbReference type="SUPFAM" id="SSF47384">
    <property type="entry name" value="Homodimeric domain of signal transducing histidine kinase"/>
    <property type="match status" value="1"/>
</dbReference>
<evidence type="ECO:0000256" key="1">
    <source>
        <dbReference type="ARBA" id="ARBA00000085"/>
    </source>
</evidence>
<dbReference type="InterPro" id="IPR003594">
    <property type="entry name" value="HATPase_dom"/>
</dbReference>
<dbReference type="InterPro" id="IPR005467">
    <property type="entry name" value="His_kinase_dom"/>
</dbReference>
<dbReference type="InterPro" id="IPR050736">
    <property type="entry name" value="Sensor_HK_Regulatory"/>
</dbReference>
<dbReference type="GO" id="GO:0000155">
    <property type="term" value="F:phosphorelay sensor kinase activity"/>
    <property type="evidence" value="ECO:0007669"/>
    <property type="project" value="InterPro"/>
</dbReference>
<dbReference type="PROSITE" id="PS50109">
    <property type="entry name" value="HIS_KIN"/>
    <property type="match status" value="1"/>
</dbReference>
<dbReference type="InterPro" id="IPR036890">
    <property type="entry name" value="HATPase_C_sf"/>
</dbReference>
<feature type="domain" description="Histidine kinase" evidence="7">
    <location>
        <begin position="185"/>
        <end position="405"/>
    </location>
</feature>
<sequence length="411" mass="46421">MKLELLEIGEKTEQLGACRLSLLLGILSEENQIVKFLKFACGMLQMDFGILVFKYEPYGWLESDGKCHAFLAQPHEEYEHFFLDQAYIDENHPNYKEVSEYILVRGVEHKRFVTMSLKYEGRSIGHVVLYDERSDIIENKQLEIVLEFVQSLVNIIKLRLENAELKEMCEQQSALNASKTKFFQIIAHDLRAPFHGLMGFADVLAHERNTLDENGVQDISEYLLETSQSTYNLLENLLQWAMAEGGRFVYHPICFDLTQLTTIVQNVLASLAAKKNIEIISQVSPHLKVYADINMITSVIQNLVSNALKFTYTDGNGKVIMSADEDEQYVHIYVQDTGLGMNEKQMQNIFDPNFTVSIRGTSGEKGTGLGLVLCKRFVDLNHGAISVSSKEGVGTTFKVSLPKNKKSALAA</sequence>
<dbReference type="InterPro" id="IPR004358">
    <property type="entry name" value="Sig_transdc_His_kin-like_C"/>
</dbReference>
<dbReference type="RefSeq" id="WP_152874634.1">
    <property type="nucleotide sequence ID" value="NZ_JAXHPP010000001.1"/>
</dbReference>
<dbReference type="Proteomes" id="UP000473854">
    <property type="component" value="Unassembled WGS sequence"/>
</dbReference>
<evidence type="ECO:0000256" key="2">
    <source>
        <dbReference type="ARBA" id="ARBA00012438"/>
    </source>
</evidence>
<dbReference type="SUPFAM" id="SSF55874">
    <property type="entry name" value="ATPase domain of HSP90 chaperone/DNA topoisomerase II/histidine kinase"/>
    <property type="match status" value="1"/>
</dbReference>
<dbReference type="InterPro" id="IPR003661">
    <property type="entry name" value="HisK_dim/P_dom"/>
</dbReference>
<dbReference type="EMBL" id="WLYL01000002">
    <property type="protein sequence ID" value="MTD10031.1"/>
    <property type="molecule type" value="Genomic_DNA"/>
</dbReference>
<keyword evidence="5 8" id="KW-0418">Kinase</keyword>
<dbReference type="InterPro" id="IPR036097">
    <property type="entry name" value="HisK_dim/P_sf"/>
</dbReference>
<name>A0A6L6GBU5_9GAMM</name>
<proteinExistence type="predicted"/>
<dbReference type="PANTHER" id="PTHR43711:SF31">
    <property type="entry name" value="HISTIDINE KINASE"/>
    <property type="match status" value="1"/>
</dbReference>
<organism evidence="8 9">
    <name type="scientific">Acinetobacter faecalis</name>
    <dbReference type="NCBI Taxonomy" id="2665161"/>
    <lineage>
        <taxon>Bacteria</taxon>
        <taxon>Pseudomonadati</taxon>
        <taxon>Pseudomonadota</taxon>
        <taxon>Gammaproteobacteria</taxon>
        <taxon>Moraxellales</taxon>
        <taxon>Moraxellaceae</taxon>
        <taxon>Acinetobacter</taxon>
    </lineage>
</organism>
<dbReference type="CDD" id="cd00082">
    <property type="entry name" value="HisKA"/>
    <property type="match status" value="1"/>
</dbReference>
<dbReference type="PANTHER" id="PTHR43711">
    <property type="entry name" value="TWO-COMPONENT HISTIDINE KINASE"/>
    <property type="match status" value="1"/>
</dbReference>
<dbReference type="EC" id="2.7.13.3" evidence="2"/>
<keyword evidence="3" id="KW-0597">Phosphoprotein</keyword>
<dbReference type="Gene3D" id="1.10.287.130">
    <property type="match status" value="1"/>
</dbReference>
<keyword evidence="6" id="KW-0902">Two-component regulatory system</keyword>
<evidence type="ECO:0000259" key="7">
    <source>
        <dbReference type="PROSITE" id="PS50109"/>
    </source>
</evidence>
<dbReference type="PRINTS" id="PR00344">
    <property type="entry name" value="BCTRLSENSOR"/>
</dbReference>
<accession>A0A6L6GBU5</accession>
<dbReference type="SMART" id="SM00388">
    <property type="entry name" value="HisKA"/>
    <property type="match status" value="1"/>
</dbReference>
<evidence type="ECO:0000256" key="6">
    <source>
        <dbReference type="ARBA" id="ARBA00023012"/>
    </source>
</evidence>
<protein>
    <recommendedName>
        <fullName evidence="2">histidine kinase</fullName>
        <ecNumber evidence="2">2.7.13.3</ecNumber>
    </recommendedName>
</protein>
<reference evidence="8 9" key="1">
    <citation type="submission" date="2019-11" db="EMBL/GenBank/DDBJ databases">
        <authorList>
            <person name="An D."/>
        </authorList>
    </citation>
    <scope>NUCLEOTIDE SEQUENCE [LARGE SCALE GENOMIC DNA]</scope>
    <source>
        <strain evidence="8 9">YIM 103518</strain>
    </source>
</reference>
<evidence type="ECO:0000313" key="8">
    <source>
        <dbReference type="EMBL" id="MTD10031.1"/>
    </source>
</evidence>
<evidence type="ECO:0000313" key="9">
    <source>
        <dbReference type="Proteomes" id="UP000473854"/>
    </source>
</evidence>
<evidence type="ECO:0000256" key="3">
    <source>
        <dbReference type="ARBA" id="ARBA00022553"/>
    </source>
</evidence>
<dbReference type="Pfam" id="PF02518">
    <property type="entry name" value="HATPase_c"/>
    <property type="match status" value="1"/>
</dbReference>
<dbReference type="Pfam" id="PF00512">
    <property type="entry name" value="HisKA"/>
    <property type="match status" value="1"/>
</dbReference>
<comment type="catalytic activity">
    <reaction evidence="1">
        <text>ATP + protein L-histidine = ADP + protein N-phospho-L-histidine.</text>
        <dbReference type="EC" id="2.7.13.3"/>
    </reaction>
</comment>
<keyword evidence="4" id="KW-0808">Transferase</keyword>